<dbReference type="PANTHER" id="PTHR43077">
    <property type="entry name" value="TRANSPORT PERMEASE YVFS-RELATED"/>
    <property type="match status" value="1"/>
</dbReference>
<dbReference type="PANTHER" id="PTHR43077:SF5">
    <property type="entry name" value="PHAGE INFECTION PROTEIN"/>
    <property type="match status" value="1"/>
</dbReference>
<gene>
    <name evidence="7" type="ORF">I7822_03505</name>
</gene>
<evidence type="ECO:0000256" key="2">
    <source>
        <dbReference type="ARBA" id="ARBA00022692"/>
    </source>
</evidence>
<evidence type="ECO:0000313" key="8">
    <source>
        <dbReference type="Proteomes" id="UP000663981"/>
    </source>
</evidence>
<feature type="transmembrane region" description="Helical" evidence="5">
    <location>
        <begin position="357"/>
        <end position="377"/>
    </location>
</feature>
<protein>
    <recommendedName>
        <fullName evidence="6">ABC-2 type transporter transmembrane domain-containing protein</fullName>
    </recommendedName>
</protein>
<dbReference type="Proteomes" id="UP000663981">
    <property type="component" value="Unassembled WGS sequence"/>
</dbReference>
<dbReference type="Gene3D" id="3.40.1710.10">
    <property type="entry name" value="abc type-2 transporter like domain"/>
    <property type="match status" value="1"/>
</dbReference>
<dbReference type="EMBL" id="JAGDEL010000002">
    <property type="protein sequence ID" value="MBO1510755.1"/>
    <property type="molecule type" value="Genomic_DNA"/>
</dbReference>
<keyword evidence="3 5" id="KW-1133">Transmembrane helix</keyword>
<dbReference type="InterPro" id="IPR051328">
    <property type="entry name" value="T7SS_ABC-Transporter"/>
</dbReference>
<keyword evidence="4 5" id="KW-0472">Membrane</keyword>
<feature type="domain" description="ABC-2 type transporter transmembrane" evidence="6">
    <location>
        <begin position="17"/>
        <end position="374"/>
    </location>
</feature>
<evidence type="ECO:0000313" key="7">
    <source>
        <dbReference type="EMBL" id="MBO1510755.1"/>
    </source>
</evidence>
<feature type="transmembrane region" description="Helical" evidence="5">
    <location>
        <begin position="205"/>
        <end position="225"/>
    </location>
</feature>
<evidence type="ECO:0000256" key="5">
    <source>
        <dbReference type="SAM" id="Phobius"/>
    </source>
</evidence>
<feature type="transmembrane region" description="Helical" evidence="5">
    <location>
        <begin position="237"/>
        <end position="260"/>
    </location>
</feature>
<sequence length="396" mass="44243">MMISFFRNKLLWAGLGIIILAVCIFTFAFMGSTVNPTPHELPLAIVMEDEGVVLPNGEQLNFGEILVEQIRNNDKSSVDWKILNDQDEAIKNMNEKEIYGTLLLPKDLSQNIFSLLTESPKKPTTKIIINEGMNFTGANVASQITNGVLTSFNQQIQEQLFTQTEEMNTPLTVDLAKQLTNPLTIETEKINPIGTNNANGNTPALFTQLLWLTTFISSMVLFTLLKKITGGKSSFTAIASQVVSGIIFVASIAGVILFIAVQMLDVNIPSIGDMFIMMFYIGLCFFFLQNALLNWIGYPAAPLFILLFFFSMPILTLAPEMLPDVTRDWLYSWVPFRYSLEIFKDILFFDRGIFEEGIGTIGVIGLSSFIIMFLARLKPGKKVGKKEEKENQPVTV</sequence>
<keyword evidence="8" id="KW-1185">Reference proteome</keyword>
<comment type="caution">
    <text evidence="7">The sequence shown here is derived from an EMBL/GenBank/DDBJ whole genome shotgun (WGS) entry which is preliminary data.</text>
</comment>
<dbReference type="InterPro" id="IPR013525">
    <property type="entry name" value="ABC2_TM"/>
</dbReference>
<keyword evidence="2 5" id="KW-0812">Transmembrane</keyword>
<reference evidence="7 8" key="1">
    <citation type="submission" date="2021-03" db="EMBL/GenBank/DDBJ databases">
        <title>Whole genome sequence of Metabacillus bambusae BG109.</title>
        <authorList>
            <person name="Jeong J.W."/>
        </authorList>
    </citation>
    <scope>NUCLEOTIDE SEQUENCE [LARGE SCALE GENOMIC DNA]</scope>
    <source>
        <strain evidence="7 8">BG109</strain>
    </source>
</reference>
<accession>A0ABS3MXX6</accession>
<evidence type="ECO:0000256" key="1">
    <source>
        <dbReference type="ARBA" id="ARBA00004141"/>
    </source>
</evidence>
<feature type="transmembrane region" description="Helical" evidence="5">
    <location>
        <begin position="295"/>
        <end position="318"/>
    </location>
</feature>
<evidence type="ECO:0000256" key="4">
    <source>
        <dbReference type="ARBA" id="ARBA00023136"/>
    </source>
</evidence>
<feature type="transmembrane region" description="Helical" evidence="5">
    <location>
        <begin position="266"/>
        <end position="288"/>
    </location>
</feature>
<evidence type="ECO:0000259" key="6">
    <source>
        <dbReference type="Pfam" id="PF12698"/>
    </source>
</evidence>
<organism evidence="7 8">
    <name type="scientific">Metabacillus bambusae</name>
    <dbReference type="NCBI Taxonomy" id="2795218"/>
    <lineage>
        <taxon>Bacteria</taxon>
        <taxon>Bacillati</taxon>
        <taxon>Bacillota</taxon>
        <taxon>Bacilli</taxon>
        <taxon>Bacillales</taxon>
        <taxon>Bacillaceae</taxon>
        <taxon>Metabacillus</taxon>
    </lineage>
</organism>
<comment type="subcellular location">
    <subcellularLocation>
        <location evidence="1">Membrane</location>
        <topology evidence="1">Multi-pass membrane protein</topology>
    </subcellularLocation>
</comment>
<dbReference type="Pfam" id="PF12698">
    <property type="entry name" value="ABC2_membrane_3"/>
    <property type="match status" value="1"/>
</dbReference>
<proteinExistence type="predicted"/>
<evidence type="ECO:0000256" key="3">
    <source>
        <dbReference type="ARBA" id="ARBA00022989"/>
    </source>
</evidence>
<name>A0ABS3MXX6_9BACI</name>